<keyword evidence="1 3" id="KW-0853">WD repeat</keyword>
<dbReference type="PROSITE" id="PS00678">
    <property type="entry name" value="WD_REPEATS_1"/>
    <property type="match status" value="1"/>
</dbReference>
<evidence type="ECO:0000313" key="4">
    <source>
        <dbReference type="EMBL" id="KAG7336547.1"/>
    </source>
</evidence>
<feature type="repeat" description="WD" evidence="3">
    <location>
        <begin position="329"/>
        <end position="354"/>
    </location>
</feature>
<protein>
    <submittedName>
        <fullName evidence="4">Myosin heavy-chain kinase</fullName>
    </submittedName>
</protein>
<comment type="caution">
    <text evidence="4">The sequence shown here is derived from an EMBL/GenBank/DDBJ whole genome shotgun (WGS) entry which is preliminary data.</text>
</comment>
<gene>
    <name evidence="4" type="ORF">IV203_004818</name>
</gene>
<organism evidence="4 5">
    <name type="scientific">Nitzschia inconspicua</name>
    <dbReference type="NCBI Taxonomy" id="303405"/>
    <lineage>
        <taxon>Eukaryota</taxon>
        <taxon>Sar</taxon>
        <taxon>Stramenopiles</taxon>
        <taxon>Ochrophyta</taxon>
        <taxon>Bacillariophyta</taxon>
        <taxon>Bacillariophyceae</taxon>
        <taxon>Bacillariophycidae</taxon>
        <taxon>Bacillariales</taxon>
        <taxon>Bacillariaceae</taxon>
        <taxon>Nitzschia</taxon>
    </lineage>
</organism>
<accession>A0A9K3K408</accession>
<dbReference type="Proteomes" id="UP000693970">
    <property type="component" value="Unassembled WGS sequence"/>
</dbReference>
<name>A0A9K3K408_9STRA</name>
<dbReference type="InterPro" id="IPR001680">
    <property type="entry name" value="WD40_rpt"/>
</dbReference>
<dbReference type="AlphaFoldDB" id="A0A9K3K408"/>
<keyword evidence="2" id="KW-0677">Repeat</keyword>
<feature type="repeat" description="WD" evidence="3">
    <location>
        <begin position="178"/>
        <end position="219"/>
    </location>
</feature>
<dbReference type="SMART" id="SM00320">
    <property type="entry name" value="WD40"/>
    <property type="match status" value="5"/>
</dbReference>
<keyword evidence="4" id="KW-0418">Kinase</keyword>
<feature type="repeat" description="WD" evidence="3">
    <location>
        <begin position="123"/>
        <end position="147"/>
    </location>
</feature>
<dbReference type="PROSITE" id="PS50294">
    <property type="entry name" value="WD_REPEATS_REGION"/>
    <property type="match status" value="3"/>
</dbReference>
<evidence type="ECO:0000313" key="5">
    <source>
        <dbReference type="Proteomes" id="UP000693970"/>
    </source>
</evidence>
<evidence type="ECO:0000256" key="2">
    <source>
        <dbReference type="ARBA" id="ARBA00022737"/>
    </source>
</evidence>
<keyword evidence="4" id="KW-0808">Transferase</keyword>
<dbReference type="Pfam" id="PF00400">
    <property type="entry name" value="WD40"/>
    <property type="match status" value="5"/>
</dbReference>
<dbReference type="InterPro" id="IPR019775">
    <property type="entry name" value="WD40_repeat_CS"/>
</dbReference>
<reference evidence="4" key="1">
    <citation type="journal article" date="2021" name="Sci. Rep.">
        <title>Diploid genomic architecture of Nitzschia inconspicua, an elite biomass production diatom.</title>
        <authorList>
            <person name="Oliver A."/>
            <person name="Podell S."/>
            <person name="Pinowska A."/>
            <person name="Traller J.C."/>
            <person name="Smith S.R."/>
            <person name="McClure R."/>
            <person name="Beliaev A."/>
            <person name="Bohutskyi P."/>
            <person name="Hill E.A."/>
            <person name="Rabines A."/>
            <person name="Zheng H."/>
            <person name="Allen L.Z."/>
            <person name="Kuo A."/>
            <person name="Grigoriev I.V."/>
            <person name="Allen A.E."/>
            <person name="Hazlebeck D."/>
            <person name="Allen E.E."/>
        </authorList>
    </citation>
    <scope>NUCLEOTIDE SEQUENCE</scope>
    <source>
        <strain evidence="4">Hildebrandi</strain>
    </source>
</reference>
<dbReference type="GO" id="GO:0016301">
    <property type="term" value="F:kinase activity"/>
    <property type="evidence" value="ECO:0007669"/>
    <property type="project" value="UniProtKB-KW"/>
</dbReference>
<evidence type="ECO:0000256" key="1">
    <source>
        <dbReference type="ARBA" id="ARBA00022574"/>
    </source>
</evidence>
<proteinExistence type="predicted"/>
<dbReference type="InterPro" id="IPR050349">
    <property type="entry name" value="WD_LIS1/nudF_dynein_reg"/>
</dbReference>
<feature type="repeat" description="WD" evidence="3">
    <location>
        <begin position="67"/>
        <end position="108"/>
    </location>
</feature>
<evidence type="ECO:0000256" key="3">
    <source>
        <dbReference type="PROSITE-ProRule" id="PRU00221"/>
    </source>
</evidence>
<keyword evidence="5" id="KW-1185">Reference proteome</keyword>
<reference evidence="4" key="2">
    <citation type="submission" date="2021-04" db="EMBL/GenBank/DDBJ databases">
        <authorList>
            <person name="Podell S."/>
        </authorList>
    </citation>
    <scope>NUCLEOTIDE SEQUENCE</scope>
    <source>
        <strain evidence="4">Hildebrandi</strain>
    </source>
</reference>
<sequence length="354" mass="38638">METERSLEPDILADSKCPWFPSSLVVENVLPFLDRATYENIICLNKEIHQSVKESPILLPPWPEKVLLKHSSRVTCVAFSSSSRAVACGCDDGSVFLWKRRNGERMRLERDNSNAFASVAALSIVFSSDEKYLAMGSVDTSIYLWKLGEDFCSNILASAGHDTFVNLWNVSTPSHLGTVNHPEKVESIAVSPDGESLASSTWDGTVRVFAIDNGADRAEAIAALMSKNPTVKVLGKGLPLTNVQWSKDGAFVYGLKGFRLRRWQIDSVSDSTCFSGHRINRIHSIALSPTGHRVAYSEGDGTIRVSTLASAYYKAVITRILSGHSQDCTMAFSPDGRCLASGSGDGTLKLWNVA</sequence>
<dbReference type="OrthoDB" id="1602884at2759"/>
<dbReference type="PANTHER" id="PTHR44129">
    <property type="entry name" value="WD REPEAT-CONTAINING PROTEIN POP1"/>
    <property type="match status" value="1"/>
</dbReference>
<dbReference type="EMBL" id="JAGRRH010000119">
    <property type="protein sequence ID" value="KAG7336547.1"/>
    <property type="molecule type" value="Genomic_DNA"/>
</dbReference>
<dbReference type="PROSITE" id="PS50082">
    <property type="entry name" value="WD_REPEATS_2"/>
    <property type="match status" value="4"/>
</dbReference>